<protein>
    <recommendedName>
        <fullName evidence="4">Heterokaryon incompatibility domain-containing protein</fullName>
    </recommendedName>
</protein>
<feature type="transmembrane region" description="Helical" evidence="2">
    <location>
        <begin position="78"/>
        <end position="102"/>
    </location>
</feature>
<feature type="transmembrane region" description="Helical" evidence="2">
    <location>
        <begin position="255"/>
        <end position="279"/>
    </location>
</feature>
<feature type="region of interest" description="Disordered" evidence="1">
    <location>
        <begin position="832"/>
        <end position="871"/>
    </location>
</feature>
<feature type="transmembrane region" description="Helical" evidence="2">
    <location>
        <begin position="300"/>
        <end position="322"/>
    </location>
</feature>
<reference evidence="3" key="1">
    <citation type="submission" date="2021-01" db="EMBL/GenBank/DDBJ databases">
        <authorList>
            <person name="Corre E."/>
            <person name="Pelletier E."/>
            <person name="Niang G."/>
            <person name="Scheremetjew M."/>
            <person name="Finn R."/>
            <person name="Kale V."/>
            <person name="Holt S."/>
            <person name="Cochrane G."/>
            <person name="Meng A."/>
            <person name="Brown T."/>
            <person name="Cohen L."/>
        </authorList>
    </citation>
    <scope>NUCLEOTIDE SEQUENCE</scope>
    <source>
        <strain evidence="3">PLY429</strain>
    </source>
</reference>
<keyword evidence="2" id="KW-0812">Transmembrane</keyword>
<evidence type="ECO:0000256" key="1">
    <source>
        <dbReference type="SAM" id="MobiDB-lite"/>
    </source>
</evidence>
<feature type="compositionally biased region" description="Low complexity" evidence="1">
    <location>
        <begin position="858"/>
        <end position="871"/>
    </location>
</feature>
<keyword evidence="2" id="KW-1133">Transmembrane helix</keyword>
<evidence type="ECO:0008006" key="4">
    <source>
        <dbReference type="Google" id="ProtNLM"/>
    </source>
</evidence>
<feature type="transmembrane region" description="Helical" evidence="2">
    <location>
        <begin position="334"/>
        <end position="358"/>
    </location>
</feature>
<evidence type="ECO:0000313" key="3">
    <source>
        <dbReference type="EMBL" id="CAD9202656.1"/>
    </source>
</evidence>
<feature type="transmembrane region" description="Helical" evidence="2">
    <location>
        <begin position="404"/>
        <end position="427"/>
    </location>
</feature>
<keyword evidence="2" id="KW-0472">Membrane</keyword>
<proteinExistence type="predicted"/>
<feature type="transmembrane region" description="Helical" evidence="2">
    <location>
        <begin position="180"/>
        <end position="201"/>
    </location>
</feature>
<dbReference type="EMBL" id="HBGG01009688">
    <property type="protein sequence ID" value="CAD9202656.1"/>
    <property type="molecule type" value="Transcribed_RNA"/>
</dbReference>
<gene>
    <name evidence="3" type="ORF">TCHU04912_LOCUS4889</name>
</gene>
<name>A0A7S1SM53_9CHLO</name>
<accession>A0A7S1SM53</accession>
<evidence type="ECO:0000256" key="2">
    <source>
        <dbReference type="SAM" id="Phobius"/>
    </source>
</evidence>
<organism evidence="3">
    <name type="scientific">Tetraselmis chuii</name>
    <dbReference type="NCBI Taxonomy" id="63592"/>
    <lineage>
        <taxon>Eukaryota</taxon>
        <taxon>Viridiplantae</taxon>
        <taxon>Chlorophyta</taxon>
        <taxon>core chlorophytes</taxon>
        <taxon>Chlorodendrophyceae</taxon>
        <taxon>Chlorodendrales</taxon>
        <taxon>Chlorodendraceae</taxon>
        <taxon>Tetraselmis</taxon>
    </lineage>
</organism>
<feature type="compositionally biased region" description="Low complexity" evidence="1">
    <location>
        <begin position="832"/>
        <end position="841"/>
    </location>
</feature>
<sequence>MSPSPSLLWQARTQVTLRSAHCRALLRNRYDSGPLVVCAFLLVILSAADVLFQLTAPMPTGCPRAFVLGVGVPRSCEPAFLISVGITAARVFIACACLVGVWGQRVARIHLPSPVAGRVRVDDLSGEDSLLRSLRPAPIVEKPDEGTSLTLSDVRAWGTGSAGWALASSKQAWLETTDSVYASGTWMLSLTLVVTGLLALINLVTALTQSGWTAGASWDYACTTCYTCEKKIQACVASGSAPLDMCFLAWHARLVFPYLVAGQVVSLGLLTALTPLRVWDPVAVEAGQATGLRWLELLRVVHYPVALGAVNAMVPLSAFILMEFHVAPRLFLILNGYCSVICGTLQFLLAGWMLWIGAHHHQSRAPRERSRVVRLWHKLRVMPSYIYSSFFSESSAGLNSKLQYQLVMVMFVFAAHISAFGTFYYIVMLVFRVGSLTIFAVTRDKQVDFKALRRDPNGAGLGLVVDACMLAEALRRYLSDETPLQHLPTYKATVYRMEATMAVSYRWQEAELWICPGLMLNMSRWQMERVVAALENTSCFYVWIDRLSVPQYECELQNTLLSRMMATYASARETLVLRSREEDGSRYHQRAWTLPEFVCSASPRIFTQERKADVGGLHGREVEGEEVKSGGIEACPTSGNKMMAFTPAEEAQVAQVRRFYLSHLGRCRPLWLHPHGAVSFDFSVGEFEAVWKMYESALGRLLNCSIPEDRIRAVYPLFFCVPVDSHEELVSLVDEVANQLGMRDSPGAQAARRHYFEIMGAAVVDNEDGGGQDVATQHGLLSRIVSKAASTVASASILALTSFRSSFPTVPDRPLQSNSLHASARIFPISSTTPSESISASLPAANSEVGGREMAANTSTSSSSYSAPWQA</sequence>
<feature type="transmembrane region" description="Helical" evidence="2">
    <location>
        <begin position="35"/>
        <end position="58"/>
    </location>
</feature>
<dbReference type="AlphaFoldDB" id="A0A7S1SM53"/>